<dbReference type="Proteomes" id="UP000324194">
    <property type="component" value="Chromosome 1"/>
</dbReference>
<sequence length="245" mass="28624">MRSHAYVKVEERINILIYKNNAYVGDELRAFINERLDEINRACDVISLDEEKIQKVQEYFMSQLENIAFMRAYLAKTFRVQSRHGSEVDREAFRQFIYKAVPALKKPETFVYEALGLQDRKNEIVRQIAEVKKEMNQYSGSNKKPILMQFNQAMDDLLRSIPQKTYFEVVAEARDKVKDALERAQSAENQHYAGMRFFASCRKSNSSMQPCINNAKEILEAMISVDSALSHEVQKPKRNNLTMRY</sequence>
<proteinExistence type="predicted"/>
<name>A0A5E4PH42_9COXI</name>
<reference evidence="1 2" key="1">
    <citation type="submission" date="2019-08" db="EMBL/GenBank/DDBJ databases">
        <authorList>
            <person name="Guy L."/>
        </authorList>
    </citation>
    <scope>NUCLEOTIDE SEQUENCE [LARGE SCALE GENOMIC DNA]</scope>
    <source>
        <strain evidence="1 2">SGT-108</strain>
    </source>
</reference>
<dbReference type="EMBL" id="LR699119">
    <property type="protein sequence ID" value="VVC75683.1"/>
    <property type="molecule type" value="Genomic_DNA"/>
</dbReference>
<dbReference type="AlphaFoldDB" id="A0A5E4PH42"/>
<protein>
    <submittedName>
        <fullName evidence="1">Uncharacterized protein</fullName>
    </submittedName>
</protein>
<evidence type="ECO:0000313" key="1">
    <source>
        <dbReference type="EMBL" id="VVC75683.1"/>
    </source>
</evidence>
<keyword evidence="2" id="KW-1185">Reference proteome</keyword>
<dbReference type="KEGG" id="asip:AQUSIP_09730"/>
<accession>A0A5E4PH42</accession>
<gene>
    <name evidence="1" type="ORF">AQUSIP_09730</name>
</gene>
<evidence type="ECO:0000313" key="2">
    <source>
        <dbReference type="Proteomes" id="UP000324194"/>
    </source>
</evidence>
<dbReference type="RefSeq" id="WP_148338968.1">
    <property type="nucleotide sequence ID" value="NZ_LR699119.1"/>
</dbReference>
<organism evidence="1 2">
    <name type="scientific">Aquicella siphonis</name>
    <dbReference type="NCBI Taxonomy" id="254247"/>
    <lineage>
        <taxon>Bacteria</taxon>
        <taxon>Pseudomonadati</taxon>
        <taxon>Pseudomonadota</taxon>
        <taxon>Gammaproteobacteria</taxon>
        <taxon>Legionellales</taxon>
        <taxon>Coxiellaceae</taxon>
        <taxon>Aquicella</taxon>
    </lineage>
</organism>